<feature type="domain" description="Protein kinase" evidence="10">
    <location>
        <begin position="13"/>
        <end position="495"/>
    </location>
</feature>
<feature type="binding site" evidence="7">
    <location>
        <position position="41"/>
    </location>
    <ligand>
        <name>ATP</name>
        <dbReference type="ChEBI" id="CHEBI:30616"/>
    </ligand>
</feature>
<dbReference type="InterPro" id="IPR011009">
    <property type="entry name" value="Kinase-like_dom_sf"/>
</dbReference>
<dbReference type="EC" id="2.7.11.1" evidence="1"/>
<reference evidence="11" key="1">
    <citation type="submission" date="2018-10" db="EMBL/GenBank/DDBJ databases">
        <title>Transcriptome assembly of Aceria tosichella (Wheat curl mite) Type 2.</title>
        <authorList>
            <person name="Scully E.D."/>
            <person name="Geib S.M."/>
            <person name="Palmer N.A."/>
            <person name="Gupta A.K."/>
            <person name="Sarath G."/>
            <person name="Tatineni S."/>
        </authorList>
    </citation>
    <scope>NUCLEOTIDE SEQUENCE</scope>
    <source>
        <strain evidence="11">LincolnNE</strain>
    </source>
</reference>
<accession>A0A6G1S9T9</accession>
<gene>
    <name evidence="11" type="primary">CDC7</name>
    <name evidence="11" type="ORF">g.19859</name>
</gene>
<protein>
    <recommendedName>
        <fullName evidence="1">non-specific serine/threonine protein kinase</fullName>
        <ecNumber evidence="1">2.7.11.1</ecNumber>
    </recommendedName>
</protein>
<evidence type="ECO:0000256" key="7">
    <source>
        <dbReference type="PROSITE-ProRule" id="PRU10141"/>
    </source>
</evidence>
<dbReference type="PROSITE" id="PS00108">
    <property type="entry name" value="PROTEIN_KINASE_ST"/>
    <property type="match status" value="1"/>
</dbReference>
<keyword evidence="11" id="KW-0132">Cell division</keyword>
<dbReference type="InterPro" id="IPR008271">
    <property type="entry name" value="Ser/Thr_kinase_AS"/>
</dbReference>
<dbReference type="GO" id="GO:0051301">
    <property type="term" value="P:cell division"/>
    <property type="evidence" value="ECO:0007669"/>
    <property type="project" value="UniProtKB-KW"/>
</dbReference>
<dbReference type="PANTHER" id="PTHR44167">
    <property type="entry name" value="OVARIAN-SPECIFIC SERINE/THREONINE-PROTEIN KINASE LOK-RELATED"/>
    <property type="match status" value="1"/>
</dbReference>
<sequence length="500" mass="56101">MEKRQIDYVRQFLNVEKCVGRGAFGQVLATSPIQNFRFAVKCTLPVIRPQRLASELRYLRDLGGKCNVVQLHTAQLFKGSLFIVMELIDHERFSKIVPEMDHEEIVMYMRNLIIALQHVHSRNIMHRDIKPGNFLYNRQQRKYLLVDFGLATQVRRPAISGGLDPCTPKSATSMHPATPHTPTRRHLNSVASSISNVPSSMMASPRAPSAYIHRLGSNLFPDTDPAPVSAQPKVIPDSPYVNLKNMKSPAKFMNFGSPLVKSITSKRSNETNDSIQMLKKLRVSTNEEHKEPVKLTVGAYESPVTTNDGCSFASARQQMNHDNHKFSTPKIPQHPRCFCYGKPKTCASCMSRPEPNAQKSGTPGYKAPETLLRYPFQTTAIDIWSAGVIMFCLLSGHSPLFRDVDDLASLCEIITLFGSKVITDTAKLLGVRLMMSPERQGYDLRSICQKIRALKKECDPNVIIPDNAFDLLQRMLDPNPFTRITASEALQHPWLSTASP</sequence>
<dbReference type="GO" id="GO:0005634">
    <property type="term" value="C:nucleus"/>
    <property type="evidence" value="ECO:0007669"/>
    <property type="project" value="TreeGrafter"/>
</dbReference>
<evidence type="ECO:0000256" key="1">
    <source>
        <dbReference type="ARBA" id="ARBA00012513"/>
    </source>
</evidence>
<dbReference type="InterPro" id="IPR000719">
    <property type="entry name" value="Prot_kinase_dom"/>
</dbReference>
<dbReference type="SMART" id="SM00220">
    <property type="entry name" value="S_TKc"/>
    <property type="match status" value="1"/>
</dbReference>
<comment type="similarity">
    <text evidence="8">Belongs to the protein kinase superfamily.</text>
</comment>
<dbReference type="SUPFAM" id="SSF56112">
    <property type="entry name" value="Protein kinase-like (PK-like)"/>
    <property type="match status" value="1"/>
</dbReference>
<dbReference type="AlphaFoldDB" id="A0A6G1S9T9"/>
<dbReference type="InterPro" id="IPR017441">
    <property type="entry name" value="Protein_kinase_ATP_BS"/>
</dbReference>
<evidence type="ECO:0000256" key="3">
    <source>
        <dbReference type="ARBA" id="ARBA00022679"/>
    </source>
</evidence>
<proteinExistence type="inferred from homology"/>
<evidence type="ECO:0000256" key="9">
    <source>
        <dbReference type="SAM" id="MobiDB-lite"/>
    </source>
</evidence>
<keyword evidence="11" id="KW-0131">Cell cycle</keyword>
<keyword evidence="5 11" id="KW-0418">Kinase</keyword>
<evidence type="ECO:0000256" key="2">
    <source>
        <dbReference type="ARBA" id="ARBA00022527"/>
    </source>
</evidence>
<dbReference type="PANTHER" id="PTHR44167:SF23">
    <property type="entry name" value="CDC7 KINASE, ISOFORM A-RELATED"/>
    <property type="match status" value="1"/>
</dbReference>
<dbReference type="GO" id="GO:0005524">
    <property type="term" value="F:ATP binding"/>
    <property type="evidence" value="ECO:0007669"/>
    <property type="project" value="UniProtKB-UniRule"/>
</dbReference>
<evidence type="ECO:0000256" key="8">
    <source>
        <dbReference type="RuleBase" id="RU000304"/>
    </source>
</evidence>
<dbReference type="EMBL" id="GGYP01002494">
    <property type="protein sequence ID" value="MDE47265.1"/>
    <property type="molecule type" value="Transcribed_RNA"/>
</dbReference>
<keyword evidence="3" id="KW-0808">Transferase</keyword>
<keyword evidence="6 7" id="KW-0067">ATP-binding</keyword>
<keyword evidence="4 7" id="KW-0547">Nucleotide-binding</keyword>
<name>A0A6G1S9T9_9ACAR</name>
<organism evidence="11">
    <name type="scientific">Aceria tosichella</name>
    <name type="common">wheat curl mite</name>
    <dbReference type="NCBI Taxonomy" id="561515"/>
    <lineage>
        <taxon>Eukaryota</taxon>
        <taxon>Metazoa</taxon>
        <taxon>Ecdysozoa</taxon>
        <taxon>Arthropoda</taxon>
        <taxon>Chelicerata</taxon>
        <taxon>Arachnida</taxon>
        <taxon>Acari</taxon>
        <taxon>Acariformes</taxon>
        <taxon>Trombidiformes</taxon>
        <taxon>Prostigmata</taxon>
        <taxon>Eupodina</taxon>
        <taxon>Eriophyoidea</taxon>
        <taxon>Eriophyidae</taxon>
        <taxon>Eriophyinae</taxon>
        <taxon>Aceriini</taxon>
        <taxon>Aceria</taxon>
    </lineage>
</organism>
<dbReference type="Pfam" id="PF00069">
    <property type="entry name" value="Pkinase"/>
    <property type="match status" value="2"/>
</dbReference>
<dbReference type="Gene3D" id="3.30.200.20">
    <property type="entry name" value="Phosphorylase Kinase, domain 1"/>
    <property type="match status" value="1"/>
</dbReference>
<feature type="region of interest" description="Disordered" evidence="9">
    <location>
        <begin position="161"/>
        <end position="187"/>
    </location>
</feature>
<dbReference type="Gene3D" id="1.10.510.10">
    <property type="entry name" value="Transferase(Phosphotransferase) domain 1"/>
    <property type="match status" value="2"/>
</dbReference>
<evidence type="ECO:0000256" key="4">
    <source>
        <dbReference type="ARBA" id="ARBA00022741"/>
    </source>
</evidence>
<dbReference type="PROSITE" id="PS50011">
    <property type="entry name" value="PROTEIN_KINASE_DOM"/>
    <property type="match status" value="1"/>
</dbReference>
<evidence type="ECO:0000256" key="5">
    <source>
        <dbReference type="ARBA" id="ARBA00022777"/>
    </source>
</evidence>
<evidence type="ECO:0000256" key="6">
    <source>
        <dbReference type="ARBA" id="ARBA00022840"/>
    </source>
</evidence>
<dbReference type="GO" id="GO:0044773">
    <property type="term" value="P:mitotic DNA damage checkpoint signaling"/>
    <property type="evidence" value="ECO:0007669"/>
    <property type="project" value="TreeGrafter"/>
</dbReference>
<dbReference type="PROSITE" id="PS00107">
    <property type="entry name" value="PROTEIN_KINASE_ATP"/>
    <property type="match status" value="1"/>
</dbReference>
<dbReference type="GO" id="GO:0004674">
    <property type="term" value="F:protein serine/threonine kinase activity"/>
    <property type="evidence" value="ECO:0007669"/>
    <property type="project" value="UniProtKB-KW"/>
</dbReference>
<evidence type="ECO:0000259" key="10">
    <source>
        <dbReference type="PROSITE" id="PS50011"/>
    </source>
</evidence>
<keyword evidence="2 8" id="KW-0723">Serine/threonine-protein kinase</keyword>
<evidence type="ECO:0000313" key="11">
    <source>
        <dbReference type="EMBL" id="MDE47265.1"/>
    </source>
</evidence>